<dbReference type="RefSeq" id="WP_379664248.1">
    <property type="nucleotide sequence ID" value="NZ_JBHUDG010000051.1"/>
</dbReference>
<feature type="transmembrane region" description="Helical" evidence="1">
    <location>
        <begin position="69"/>
        <end position="88"/>
    </location>
</feature>
<dbReference type="Proteomes" id="UP001597118">
    <property type="component" value="Unassembled WGS sequence"/>
</dbReference>
<feature type="transmembrane region" description="Helical" evidence="1">
    <location>
        <begin position="44"/>
        <end position="63"/>
    </location>
</feature>
<name>A0ABW4IJX5_9SPHI</name>
<keyword evidence="1" id="KW-1133">Transmembrane helix</keyword>
<keyword evidence="3" id="KW-1185">Reference proteome</keyword>
<keyword evidence="1" id="KW-0472">Membrane</keyword>
<protein>
    <recommendedName>
        <fullName evidence="4">2TM domain-containing protein</fullName>
    </recommendedName>
</protein>
<evidence type="ECO:0000313" key="3">
    <source>
        <dbReference type="Proteomes" id="UP001597118"/>
    </source>
</evidence>
<evidence type="ECO:0000256" key="1">
    <source>
        <dbReference type="SAM" id="Phobius"/>
    </source>
</evidence>
<evidence type="ECO:0000313" key="2">
    <source>
        <dbReference type="EMBL" id="MFD1631926.1"/>
    </source>
</evidence>
<sequence>MKTLQRTGLAGAGKGSGAKLNREIEEVKNRVSKRIDKNRIKTNLLYFFSITSIVLWMISLKMLPFGDTLQFLFGAMVLSVNVLIFKYTKI</sequence>
<keyword evidence="1" id="KW-0812">Transmembrane</keyword>
<dbReference type="EMBL" id="JBHUDG010000051">
    <property type="protein sequence ID" value="MFD1631926.1"/>
    <property type="molecule type" value="Genomic_DNA"/>
</dbReference>
<proteinExistence type="predicted"/>
<comment type="caution">
    <text evidence="2">The sequence shown here is derived from an EMBL/GenBank/DDBJ whole genome shotgun (WGS) entry which is preliminary data.</text>
</comment>
<organism evidence="2 3">
    <name type="scientific">Pseudopedobacter beijingensis</name>
    <dbReference type="NCBI Taxonomy" id="1207056"/>
    <lineage>
        <taxon>Bacteria</taxon>
        <taxon>Pseudomonadati</taxon>
        <taxon>Bacteroidota</taxon>
        <taxon>Sphingobacteriia</taxon>
        <taxon>Sphingobacteriales</taxon>
        <taxon>Sphingobacteriaceae</taxon>
        <taxon>Pseudopedobacter</taxon>
    </lineage>
</organism>
<reference evidence="3" key="1">
    <citation type="journal article" date="2019" name="Int. J. Syst. Evol. Microbiol.">
        <title>The Global Catalogue of Microorganisms (GCM) 10K type strain sequencing project: providing services to taxonomists for standard genome sequencing and annotation.</title>
        <authorList>
            <consortium name="The Broad Institute Genomics Platform"/>
            <consortium name="The Broad Institute Genome Sequencing Center for Infectious Disease"/>
            <person name="Wu L."/>
            <person name="Ma J."/>
        </authorList>
    </citation>
    <scope>NUCLEOTIDE SEQUENCE [LARGE SCALE GENOMIC DNA]</scope>
    <source>
        <strain evidence="3">CCUG 53762</strain>
    </source>
</reference>
<accession>A0ABW4IJX5</accession>
<evidence type="ECO:0008006" key="4">
    <source>
        <dbReference type="Google" id="ProtNLM"/>
    </source>
</evidence>
<gene>
    <name evidence="2" type="ORF">ACFSAH_18790</name>
</gene>